<feature type="region of interest" description="Disordered" evidence="1">
    <location>
        <begin position="212"/>
        <end position="263"/>
    </location>
</feature>
<evidence type="ECO:0000313" key="3">
    <source>
        <dbReference type="Proteomes" id="UP000076874"/>
    </source>
</evidence>
<reference evidence="2 3" key="1">
    <citation type="journal article" date="2016" name="Genome Biol. Evol.">
        <title>Divergent and convergent evolution of fungal pathogenicity.</title>
        <authorList>
            <person name="Shang Y."/>
            <person name="Xiao G."/>
            <person name="Zheng P."/>
            <person name="Cen K."/>
            <person name="Zhan S."/>
            <person name="Wang C."/>
        </authorList>
    </citation>
    <scope>NUCLEOTIDE SEQUENCE [LARGE SCALE GENOMIC DNA]</scope>
    <source>
        <strain evidence="2 3">RCEF 264</strain>
    </source>
</reference>
<dbReference type="STRING" id="1081102.A0A167P2G2"/>
<dbReference type="GO" id="GO:0019901">
    <property type="term" value="F:protein kinase binding"/>
    <property type="evidence" value="ECO:0007669"/>
    <property type="project" value="InterPro"/>
</dbReference>
<protein>
    <submittedName>
        <fullName evidence="2">Cyclin-dependent protein kinase complex component</fullName>
    </submittedName>
</protein>
<keyword evidence="2" id="KW-0808">Transferase</keyword>
<proteinExistence type="predicted"/>
<gene>
    <name evidence="2" type="ORF">SPI_07825</name>
</gene>
<dbReference type="Pfam" id="PF08613">
    <property type="entry name" value="Cyclin"/>
    <property type="match status" value="1"/>
</dbReference>
<dbReference type="PANTHER" id="PTHR15615:SF32">
    <property type="entry name" value="PROTEIN KINASE COMPLEX COMPONENT, PUTATIVE (AFU_ORTHOLOGUE AFUA_2G07660)-RELATED"/>
    <property type="match status" value="1"/>
</dbReference>
<dbReference type="GO" id="GO:0005634">
    <property type="term" value="C:nucleus"/>
    <property type="evidence" value="ECO:0007669"/>
    <property type="project" value="TreeGrafter"/>
</dbReference>
<dbReference type="CDD" id="cd20558">
    <property type="entry name" value="CYCLIN_ScPCL7-like"/>
    <property type="match status" value="1"/>
</dbReference>
<feature type="compositionally biased region" description="Basic and acidic residues" evidence="1">
    <location>
        <begin position="151"/>
        <end position="168"/>
    </location>
</feature>
<name>A0A167P2G2_9HYPO</name>
<dbReference type="EMBL" id="AZHD01000017">
    <property type="protein sequence ID" value="OAA56214.1"/>
    <property type="molecule type" value="Genomic_DNA"/>
</dbReference>
<dbReference type="AlphaFoldDB" id="A0A167P2G2"/>
<organism evidence="2 3">
    <name type="scientific">Niveomyces insectorum RCEF 264</name>
    <dbReference type="NCBI Taxonomy" id="1081102"/>
    <lineage>
        <taxon>Eukaryota</taxon>
        <taxon>Fungi</taxon>
        <taxon>Dikarya</taxon>
        <taxon>Ascomycota</taxon>
        <taxon>Pezizomycotina</taxon>
        <taxon>Sordariomycetes</taxon>
        <taxon>Hypocreomycetidae</taxon>
        <taxon>Hypocreales</taxon>
        <taxon>Cordycipitaceae</taxon>
        <taxon>Niveomyces</taxon>
    </lineage>
</organism>
<feature type="compositionally biased region" description="Low complexity" evidence="1">
    <location>
        <begin position="222"/>
        <end position="263"/>
    </location>
</feature>
<feature type="region of interest" description="Disordered" evidence="1">
    <location>
        <begin position="1"/>
        <end position="60"/>
    </location>
</feature>
<dbReference type="GO" id="GO:0000307">
    <property type="term" value="C:cyclin-dependent protein kinase holoenzyme complex"/>
    <property type="evidence" value="ECO:0007669"/>
    <property type="project" value="TreeGrafter"/>
</dbReference>
<dbReference type="GO" id="GO:0016301">
    <property type="term" value="F:kinase activity"/>
    <property type="evidence" value="ECO:0007669"/>
    <property type="project" value="UniProtKB-KW"/>
</dbReference>
<evidence type="ECO:0000256" key="1">
    <source>
        <dbReference type="SAM" id="MobiDB-lite"/>
    </source>
</evidence>
<comment type="caution">
    <text evidence="2">The sequence shown here is derived from an EMBL/GenBank/DDBJ whole genome shotgun (WGS) entry which is preliminary data.</text>
</comment>
<evidence type="ECO:0000313" key="2">
    <source>
        <dbReference type="EMBL" id="OAA56214.1"/>
    </source>
</evidence>
<keyword evidence="3" id="KW-1185">Reference proteome</keyword>
<dbReference type="PANTHER" id="PTHR15615">
    <property type="match status" value="1"/>
</dbReference>
<dbReference type="Gene3D" id="1.10.472.10">
    <property type="entry name" value="Cyclin-like"/>
    <property type="match status" value="1"/>
</dbReference>
<sequence>MLAVETNVPTHEGPGSTLQRPPPRPNPSSDPRLASSEPTPPDEPDHDAPSPHLAPLPSDDLFDVTPLAALHLLGAGIEALVRITGDIPPTPPPPGTHAPTNMRGMQAEKDVIVRTLSANSLARLRQQAEAEAEEARRQQKQQEQPPPIGQHHGDGHGVADNDRTTPPRDDDDAGTPAPSSSTPVHARLPPTPPPAKPLHMGIDGVHLRVASPCRNTDRAPGATPRSAATTTETTTAKTTFTFTTTTTPSLSSSSSSPSSSSRSPYYTIIGANAQPLNVQHAAIARKFYSKQAPPIGIPAYLQRLHRFCPMSTGVYLATSLYIYRLAVAERAIAVTPRNAHRLLLAGLRVAMKALEDLSYPHAKLARVGGVSATELARLEISFCFLAGFELAVGTEAMRQHWVLMQSGHAVGALDPYGGADAVIAGSATGTTDPGTAAVLAAMETRRHDDVVVRRAETVEGG</sequence>
<dbReference type="OrthoDB" id="5304883at2759"/>
<dbReference type="GO" id="GO:0016538">
    <property type="term" value="F:cyclin-dependent protein serine/threonine kinase regulator activity"/>
    <property type="evidence" value="ECO:0007669"/>
    <property type="project" value="TreeGrafter"/>
</dbReference>
<feature type="compositionally biased region" description="Low complexity" evidence="1">
    <location>
        <begin position="174"/>
        <end position="188"/>
    </location>
</feature>
<feature type="region of interest" description="Disordered" evidence="1">
    <location>
        <begin position="123"/>
        <end position="200"/>
    </location>
</feature>
<accession>A0A167P2G2</accession>
<keyword evidence="2" id="KW-0418">Kinase</keyword>
<dbReference type="InterPro" id="IPR013922">
    <property type="entry name" value="Cyclin_PHO80-like"/>
</dbReference>
<dbReference type="Proteomes" id="UP000076874">
    <property type="component" value="Unassembled WGS sequence"/>
</dbReference>